<gene>
    <name evidence="1" type="ORF">LOK49_LG12G02244</name>
</gene>
<accession>A0ACC0FUR1</accession>
<dbReference type="EMBL" id="CM045770">
    <property type="protein sequence ID" value="KAI7991847.1"/>
    <property type="molecule type" value="Genomic_DNA"/>
</dbReference>
<evidence type="ECO:0000313" key="2">
    <source>
        <dbReference type="Proteomes" id="UP001060215"/>
    </source>
</evidence>
<sequence>MAAGPTIWVLNVCLSDNSPITTESTITEKPKITFQLLKVALKAMMVPADSLLFAKIPISSREDEEEEEEEDEVVGEQLVKTTKVDQEETLTVAIVDAPQTEIATIQPKIILLQIEIAQTETTPFVVKKSTSASAEVTDEAIPSIPVVSIPSEGEQTPTAEQVANQTVKMD</sequence>
<proteinExistence type="predicted"/>
<keyword evidence="2" id="KW-1185">Reference proteome</keyword>
<name>A0ACC0FUR1_9ERIC</name>
<dbReference type="Proteomes" id="UP001060215">
    <property type="component" value="Chromosome 13"/>
</dbReference>
<organism evidence="1 2">
    <name type="scientific">Camellia lanceoleosa</name>
    <dbReference type="NCBI Taxonomy" id="1840588"/>
    <lineage>
        <taxon>Eukaryota</taxon>
        <taxon>Viridiplantae</taxon>
        <taxon>Streptophyta</taxon>
        <taxon>Embryophyta</taxon>
        <taxon>Tracheophyta</taxon>
        <taxon>Spermatophyta</taxon>
        <taxon>Magnoliopsida</taxon>
        <taxon>eudicotyledons</taxon>
        <taxon>Gunneridae</taxon>
        <taxon>Pentapetalae</taxon>
        <taxon>asterids</taxon>
        <taxon>Ericales</taxon>
        <taxon>Theaceae</taxon>
        <taxon>Camellia</taxon>
    </lineage>
</organism>
<evidence type="ECO:0000313" key="1">
    <source>
        <dbReference type="EMBL" id="KAI7991847.1"/>
    </source>
</evidence>
<reference evidence="1 2" key="1">
    <citation type="journal article" date="2022" name="Plant J.">
        <title>Chromosome-level genome of Camellia lanceoleosa provides a valuable resource for understanding genome evolution and self-incompatibility.</title>
        <authorList>
            <person name="Gong W."/>
            <person name="Xiao S."/>
            <person name="Wang L."/>
            <person name="Liao Z."/>
            <person name="Chang Y."/>
            <person name="Mo W."/>
            <person name="Hu G."/>
            <person name="Li W."/>
            <person name="Zhao G."/>
            <person name="Zhu H."/>
            <person name="Hu X."/>
            <person name="Ji K."/>
            <person name="Xiang X."/>
            <person name="Song Q."/>
            <person name="Yuan D."/>
            <person name="Jin S."/>
            <person name="Zhang L."/>
        </authorList>
    </citation>
    <scope>NUCLEOTIDE SEQUENCE [LARGE SCALE GENOMIC DNA]</scope>
    <source>
        <strain evidence="1">SQ_2022a</strain>
    </source>
</reference>
<comment type="caution">
    <text evidence="1">The sequence shown here is derived from an EMBL/GenBank/DDBJ whole genome shotgun (WGS) entry which is preliminary data.</text>
</comment>
<protein>
    <submittedName>
        <fullName evidence="1">Uncharacterized protein</fullName>
    </submittedName>
</protein>